<gene>
    <name evidence="13" type="ORF">CEUTPL_LOCUS818</name>
</gene>
<dbReference type="SMART" id="SM00220">
    <property type="entry name" value="S_TKc"/>
    <property type="match status" value="1"/>
</dbReference>
<evidence type="ECO:0000256" key="2">
    <source>
        <dbReference type="ARBA" id="ARBA00012513"/>
    </source>
</evidence>
<reference evidence="13" key="1">
    <citation type="submission" date="2022-01" db="EMBL/GenBank/DDBJ databases">
        <authorList>
            <person name="King R."/>
        </authorList>
    </citation>
    <scope>NUCLEOTIDE SEQUENCE</scope>
</reference>
<dbReference type="FunFam" id="1.10.510.10:FF:000754">
    <property type="entry name" value="Interleukin-1 receptor-associated kinase"/>
    <property type="match status" value="1"/>
</dbReference>
<evidence type="ECO:0000256" key="4">
    <source>
        <dbReference type="ARBA" id="ARBA00022679"/>
    </source>
</evidence>
<protein>
    <recommendedName>
        <fullName evidence="2">non-specific serine/threonine protein kinase</fullName>
        <ecNumber evidence="2">2.7.11.1</ecNumber>
    </recommendedName>
</protein>
<evidence type="ECO:0000256" key="9">
    <source>
        <dbReference type="ARBA" id="ARBA00048679"/>
    </source>
</evidence>
<evidence type="ECO:0000256" key="6">
    <source>
        <dbReference type="ARBA" id="ARBA00022777"/>
    </source>
</evidence>
<dbReference type="PROSITE" id="PS00107">
    <property type="entry name" value="PROTEIN_KINASE_ATP"/>
    <property type="match status" value="1"/>
</dbReference>
<dbReference type="GO" id="GO:0005524">
    <property type="term" value="F:ATP binding"/>
    <property type="evidence" value="ECO:0007669"/>
    <property type="project" value="UniProtKB-UniRule"/>
</dbReference>
<comment type="catalytic activity">
    <reaction evidence="9">
        <text>L-seryl-[protein] + ATP = O-phospho-L-seryl-[protein] + ADP + H(+)</text>
        <dbReference type="Rhea" id="RHEA:17989"/>
        <dbReference type="Rhea" id="RHEA-COMP:9863"/>
        <dbReference type="Rhea" id="RHEA-COMP:11604"/>
        <dbReference type="ChEBI" id="CHEBI:15378"/>
        <dbReference type="ChEBI" id="CHEBI:29999"/>
        <dbReference type="ChEBI" id="CHEBI:30616"/>
        <dbReference type="ChEBI" id="CHEBI:83421"/>
        <dbReference type="ChEBI" id="CHEBI:456216"/>
        <dbReference type="EC" id="2.7.11.1"/>
    </reaction>
</comment>
<evidence type="ECO:0000256" key="5">
    <source>
        <dbReference type="ARBA" id="ARBA00022741"/>
    </source>
</evidence>
<dbReference type="SUPFAM" id="SSF56112">
    <property type="entry name" value="Protein kinase-like (PK-like)"/>
    <property type="match status" value="1"/>
</dbReference>
<feature type="binding site" evidence="10">
    <location>
        <position position="480"/>
    </location>
    <ligand>
        <name>ATP</name>
        <dbReference type="ChEBI" id="CHEBI:30616"/>
    </ligand>
</feature>
<keyword evidence="14" id="KW-1185">Reference proteome</keyword>
<dbReference type="OrthoDB" id="4062651at2759"/>
<dbReference type="InterPro" id="IPR017441">
    <property type="entry name" value="Protein_kinase_ATP_BS"/>
</dbReference>
<evidence type="ECO:0000256" key="10">
    <source>
        <dbReference type="PROSITE-ProRule" id="PRU10141"/>
    </source>
</evidence>
<evidence type="ECO:0000256" key="7">
    <source>
        <dbReference type="ARBA" id="ARBA00022840"/>
    </source>
</evidence>
<comment type="catalytic activity">
    <reaction evidence="8">
        <text>L-threonyl-[protein] + ATP = O-phospho-L-threonyl-[protein] + ADP + H(+)</text>
        <dbReference type="Rhea" id="RHEA:46608"/>
        <dbReference type="Rhea" id="RHEA-COMP:11060"/>
        <dbReference type="Rhea" id="RHEA-COMP:11605"/>
        <dbReference type="ChEBI" id="CHEBI:15378"/>
        <dbReference type="ChEBI" id="CHEBI:30013"/>
        <dbReference type="ChEBI" id="CHEBI:30616"/>
        <dbReference type="ChEBI" id="CHEBI:61977"/>
        <dbReference type="ChEBI" id="CHEBI:456216"/>
        <dbReference type="EC" id="2.7.11.1"/>
    </reaction>
</comment>
<evidence type="ECO:0000313" key="14">
    <source>
        <dbReference type="Proteomes" id="UP001152799"/>
    </source>
</evidence>
<dbReference type="InterPro" id="IPR029397">
    <property type="entry name" value="Tube_Death"/>
</dbReference>
<dbReference type="CDD" id="cd08308">
    <property type="entry name" value="Death_Tube"/>
    <property type="match status" value="1"/>
</dbReference>
<dbReference type="Proteomes" id="UP001152799">
    <property type="component" value="Chromosome 1"/>
</dbReference>
<evidence type="ECO:0000259" key="12">
    <source>
        <dbReference type="PROSITE" id="PS50011"/>
    </source>
</evidence>
<dbReference type="PROSITE" id="PS50011">
    <property type="entry name" value="PROTEIN_KINASE_DOM"/>
    <property type="match status" value="1"/>
</dbReference>
<keyword evidence="3" id="KW-0723">Serine/threonine-protein kinase</keyword>
<dbReference type="Pfam" id="PF00069">
    <property type="entry name" value="Pkinase"/>
    <property type="match status" value="1"/>
</dbReference>
<evidence type="ECO:0000256" key="3">
    <source>
        <dbReference type="ARBA" id="ARBA00022527"/>
    </source>
</evidence>
<keyword evidence="5 10" id="KW-0547">Nucleotide-binding</keyword>
<sequence length="732" mass="81201">MDPDIEIRKLPPSVVREFSSILDYDDSWKRLMAIIPKQLSKNGYNSDISADNLAKYNSEHFKIVELGGIRLNRSCTEILFDEWGTSGRPRATIGHVKYLLTKAQLFRAADYASKLLGEDPPPRPASGPAATIKINSSELAASIDVERHLDEINYPQVAIQQIRNKESEIKNLVSVIPAIFVSEVKTTAETVQIPLVVPKEKPHTSEEETANVDSLASVLVPDIPNLLQGSSESQIEPASTHLMTTNSNSNNEDFIPAISQMLKQESADISSTTNTEESIEASDTSSYTIDSDIILGSTAMNSNKMNTNSDLIPKFDSDIVPKMYSDSIPNLDSELIPKLDSELIPTLDSELIPKLDSELIPTLDSELIPKLDSELLPTLDSNLISKSHSDLIPNFEMLQLSNENDHSNISLTGSSSDASSSVLPSISLNTQLPHFDYSKLEDATNRFSSDKENGRFLGAGAFGSVFLATDLLDKPVAVKKIFLDHEKLSNEIEQITEQFRNEVELLCKYKHDNLVSLLGYSCDGPTYCLVYEYVSGGSLFDVLQNNPQKILWKSRIQISLGTARAIAYLHTAFSTPLVHRDIKSANILLDDNNNAKLGDFGIVKLLPSQNTELESTPCGTSAYMPPEYHNGEISVKLDTFSFAVVLLELLTSLPPLDYHRPGGDLVTYVEDHCEDSIDALLDTKIGTWRENRINFAQELYYLTLECLKEKMSRLPMVDVLRLLECIHDKLGK</sequence>
<dbReference type="InterPro" id="IPR008271">
    <property type="entry name" value="Ser/Thr_kinase_AS"/>
</dbReference>
<feature type="coiled-coil region" evidence="11">
    <location>
        <begin position="478"/>
        <end position="505"/>
    </location>
</feature>
<evidence type="ECO:0000256" key="1">
    <source>
        <dbReference type="ARBA" id="ARBA00008718"/>
    </source>
</evidence>
<accession>A0A9N9M9E4</accession>
<evidence type="ECO:0000313" key="13">
    <source>
        <dbReference type="EMBL" id="CAG9760082.1"/>
    </source>
</evidence>
<dbReference type="EC" id="2.7.11.1" evidence="2"/>
<comment type="similarity">
    <text evidence="1">Belongs to the protein kinase superfamily. TKL Ser/Thr protein kinase family. Pelle subfamily.</text>
</comment>
<keyword evidence="11" id="KW-0175">Coiled coil</keyword>
<dbReference type="PANTHER" id="PTHR46008">
    <property type="entry name" value="LEAF RUST 10 DISEASE-RESISTANCE LOCUS RECEPTOR-LIKE PROTEIN KINASE-LIKE 1.4"/>
    <property type="match status" value="1"/>
</dbReference>
<keyword evidence="4" id="KW-0808">Transferase</keyword>
<keyword evidence="7 10" id="KW-0067">ATP-binding</keyword>
<dbReference type="InterPro" id="IPR011009">
    <property type="entry name" value="Kinase-like_dom_sf"/>
</dbReference>
<dbReference type="AlphaFoldDB" id="A0A9N9M9E4"/>
<evidence type="ECO:0000256" key="8">
    <source>
        <dbReference type="ARBA" id="ARBA00047899"/>
    </source>
</evidence>
<keyword evidence="6" id="KW-0418">Kinase</keyword>
<dbReference type="Pfam" id="PF14786">
    <property type="entry name" value="Death_2"/>
    <property type="match status" value="1"/>
</dbReference>
<dbReference type="InterPro" id="IPR000719">
    <property type="entry name" value="Prot_kinase_dom"/>
</dbReference>
<dbReference type="EMBL" id="OU892277">
    <property type="protein sequence ID" value="CAG9760082.1"/>
    <property type="molecule type" value="Genomic_DNA"/>
</dbReference>
<dbReference type="Gene3D" id="1.10.510.10">
    <property type="entry name" value="Transferase(Phosphotransferase) domain 1"/>
    <property type="match status" value="1"/>
</dbReference>
<dbReference type="Gene3D" id="1.10.533.10">
    <property type="entry name" value="Death Domain, Fas"/>
    <property type="match status" value="1"/>
</dbReference>
<evidence type="ECO:0000256" key="11">
    <source>
        <dbReference type="SAM" id="Coils"/>
    </source>
</evidence>
<name>A0A9N9M9E4_9CUCU</name>
<dbReference type="SUPFAM" id="SSF47986">
    <property type="entry name" value="DEATH domain"/>
    <property type="match status" value="1"/>
</dbReference>
<feature type="domain" description="Protein kinase" evidence="12">
    <location>
        <begin position="451"/>
        <end position="730"/>
    </location>
</feature>
<proteinExistence type="inferred from homology"/>
<dbReference type="Gene3D" id="3.30.200.20">
    <property type="entry name" value="Phosphorylase Kinase, domain 1"/>
    <property type="match status" value="1"/>
</dbReference>
<dbReference type="InterPro" id="IPR011029">
    <property type="entry name" value="DEATH-like_dom_sf"/>
</dbReference>
<dbReference type="PROSITE" id="PS00108">
    <property type="entry name" value="PROTEIN_KINASE_ST"/>
    <property type="match status" value="1"/>
</dbReference>
<organism evidence="13 14">
    <name type="scientific">Ceutorhynchus assimilis</name>
    <name type="common">cabbage seed weevil</name>
    <dbReference type="NCBI Taxonomy" id="467358"/>
    <lineage>
        <taxon>Eukaryota</taxon>
        <taxon>Metazoa</taxon>
        <taxon>Ecdysozoa</taxon>
        <taxon>Arthropoda</taxon>
        <taxon>Hexapoda</taxon>
        <taxon>Insecta</taxon>
        <taxon>Pterygota</taxon>
        <taxon>Neoptera</taxon>
        <taxon>Endopterygota</taxon>
        <taxon>Coleoptera</taxon>
        <taxon>Polyphaga</taxon>
        <taxon>Cucujiformia</taxon>
        <taxon>Curculionidae</taxon>
        <taxon>Ceutorhynchinae</taxon>
        <taxon>Ceutorhynchus</taxon>
    </lineage>
</organism>
<dbReference type="GO" id="GO:0004674">
    <property type="term" value="F:protein serine/threonine kinase activity"/>
    <property type="evidence" value="ECO:0007669"/>
    <property type="project" value="UniProtKB-KW"/>
</dbReference>
<dbReference type="PANTHER" id="PTHR46008:SF2">
    <property type="entry name" value="LEAF RUST 10 DISEASE-RESISTANCE LOCUS RECEPTOR-LIKE PROTEIN KINASE-LIKE 1.4"/>
    <property type="match status" value="1"/>
</dbReference>